<dbReference type="Proteomes" id="UP001209701">
    <property type="component" value="Unassembled WGS sequence"/>
</dbReference>
<evidence type="ECO:0000313" key="4">
    <source>
        <dbReference type="EMBL" id="MCV2370849.1"/>
    </source>
</evidence>
<dbReference type="PANTHER" id="PTHR10357:SF210">
    <property type="entry name" value="MALTODEXTRIN GLUCOSIDASE"/>
    <property type="match status" value="1"/>
</dbReference>
<comment type="caution">
    <text evidence="4">The sequence shown here is derived from an EMBL/GenBank/DDBJ whole genome shotgun (WGS) entry which is preliminary data.</text>
</comment>
<proteinExistence type="predicted"/>
<dbReference type="InterPro" id="IPR014756">
    <property type="entry name" value="Ig_E-set"/>
</dbReference>
<evidence type="ECO:0000256" key="1">
    <source>
        <dbReference type="ARBA" id="ARBA00022801"/>
    </source>
</evidence>
<dbReference type="InterPro" id="IPR017069">
    <property type="entry name" value="MalZ"/>
</dbReference>
<dbReference type="InterPro" id="IPR006047">
    <property type="entry name" value="GH13_cat_dom"/>
</dbReference>
<dbReference type="SMART" id="SM00642">
    <property type="entry name" value="Aamy"/>
    <property type="match status" value="1"/>
</dbReference>
<dbReference type="Gene3D" id="2.60.40.10">
    <property type="entry name" value="Immunoglobulins"/>
    <property type="match status" value="1"/>
</dbReference>
<evidence type="ECO:0000259" key="3">
    <source>
        <dbReference type="SMART" id="SM00642"/>
    </source>
</evidence>
<dbReference type="PIRSF" id="PIRSF036918">
    <property type="entry name" value="Maltodextrin_glucosidase"/>
    <property type="match status" value="1"/>
</dbReference>
<evidence type="ECO:0000256" key="2">
    <source>
        <dbReference type="ARBA" id="ARBA00023295"/>
    </source>
</evidence>
<keyword evidence="5" id="KW-1185">Reference proteome</keyword>
<sequence length="599" mass="67489">MLLLHPPISPWIQRGTDGCRISLLSERVDLDSVYLRSTADNEEHLLTMHYAGRHAELHRWEASLPWDGGNALTLYAFKVLADGTQYWLAADGAHEHLPPEDRHFRLHPTALPPSWVREQIFYQVFPDRFHRALPVVDRRGQALGGQDGRLVQQPQWSEPVDHEHAANSFYGGDLPGITAKLDYLQGELGVTALYLNPIFASGSNHKYDTDDYEQVDEHFGGNAALEDLSGAVHQRGMRLVLDGVVNHTGVNHAWFKQAQASADSPYREFYLFNQDGHHFGWKGFTSLPVLDFSSPALREQIYAGPDAVLRRWLKAPYNIDGWRLDVIHMLGEGSGSRNNAHHLSEIRKAVKAENADAYVMGEHFSEATRWLQGEQEDGAMNYYGFANPVRAWLAGQDVAYHPIQLSTAAFDAWMKRAQACIPFDNQLVQLNLLDSHDTTRFFTLLDEDTAKMQLAATLLFTRPGVPCIYYGDEIGLAGGPDPDCRRPFIWERERWNMPLFDTYRSLAKLRQQRGEWRHGAVQTLAVGADWIVYARYTDWEASIIGVNRGANPAQVTLPVWQLPLPVKAWHSPSGQAFVLRDGLLTTKLPAVGSVLLLSC</sequence>
<feature type="domain" description="Glycosyl hydrolase family 13 catalytic" evidence="3">
    <location>
        <begin position="123"/>
        <end position="510"/>
    </location>
</feature>
<gene>
    <name evidence="4" type="primary">malZ</name>
    <name evidence="4" type="ORF">LNV07_22415</name>
</gene>
<reference evidence="4 5" key="1">
    <citation type="submission" date="2021-11" db="EMBL/GenBank/DDBJ databases">
        <authorList>
            <person name="Liang Q."/>
            <person name="Mou H."/>
            <person name="Liu Z."/>
        </authorList>
    </citation>
    <scope>NUCLEOTIDE SEQUENCE [LARGE SCALE GENOMIC DNA]</scope>
    <source>
        <strain evidence="4 5">CHU3</strain>
    </source>
</reference>
<dbReference type="SUPFAM" id="SSF51445">
    <property type="entry name" value="(Trans)glycosidases"/>
    <property type="match status" value="1"/>
</dbReference>
<dbReference type="PANTHER" id="PTHR10357">
    <property type="entry name" value="ALPHA-AMYLASE FAMILY MEMBER"/>
    <property type="match status" value="1"/>
</dbReference>
<evidence type="ECO:0000313" key="5">
    <source>
        <dbReference type="Proteomes" id="UP001209701"/>
    </source>
</evidence>
<dbReference type="InterPro" id="IPR004185">
    <property type="entry name" value="Glyco_hydro_13_lg-like_dom"/>
</dbReference>
<dbReference type="InterPro" id="IPR017853">
    <property type="entry name" value="GH"/>
</dbReference>
<dbReference type="CDD" id="cd11338">
    <property type="entry name" value="AmyAc_CMD"/>
    <property type="match status" value="1"/>
</dbReference>
<organism evidence="4 5">
    <name type="scientific">Roseateles oligotrophus</name>
    <dbReference type="NCBI Taxonomy" id="1769250"/>
    <lineage>
        <taxon>Bacteria</taxon>
        <taxon>Pseudomonadati</taxon>
        <taxon>Pseudomonadota</taxon>
        <taxon>Betaproteobacteria</taxon>
        <taxon>Burkholderiales</taxon>
        <taxon>Sphaerotilaceae</taxon>
        <taxon>Roseateles</taxon>
    </lineage>
</organism>
<dbReference type="EC" id="3.2.1.20" evidence="4"/>
<dbReference type="GO" id="GO:0004558">
    <property type="term" value="F:alpha-1,4-glucosidase activity"/>
    <property type="evidence" value="ECO:0007669"/>
    <property type="project" value="UniProtKB-EC"/>
</dbReference>
<keyword evidence="1 4" id="KW-0378">Hydrolase</keyword>
<dbReference type="SUPFAM" id="SSF51011">
    <property type="entry name" value="Glycosyl hydrolase domain"/>
    <property type="match status" value="1"/>
</dbReference>
<dbReference type="Pfam" id="PF00128">
    <property type="entry name" value="Alpha-amylase"/>
    <property type="match status" value="1"/>
</dbReference>
<dbReference type="CDD" id="cd02857">
    <property type="entry name" value="E_set_CDase_PDE_N"/>
    <property type="match status" value="1"/>
</dbReference>
<dbReference type="Gene3D" id="3.20.20.80">
    <property type="entry name" value="Glycosidases"/>
    <property type="match status" value="1"/>
</dbReference>
<keyword evidence="2 4" id="KW-0326">Glycosidase</keyword>
<dbReference type="EMBL" id="JAJIRN010000011">
    <property type="protein sequence ID" value="MCV2370849.1"/>
    <property type="molecule type" value="Genomic_DNA"/>
</dbReference>
<protein>
    <submittedName>
        <fullName evidence="4">Maltodextrin glucosidase</fullName>
        <ecNumber evidence="4">3.2.1.20</ecNumber>
    </submittedName>
</protein>
<dbReference type="InterPro" id="IPR013780">
    <property type="entry name" value="Glyco_hydro_b"/>
</dbReference>
<dbReference type="SUPFAM" id="SSF81296">
    <property type="entry name" value="E set domains"/>
    <property type="match status" value="1"/>
</dbReference>
<name>A0ABT2YLA5_9BURK</name>
<accession>A0ABT2YLA5</accession>
<dbReference type="RefSeq" id="WP_263573433.1">
    <property type="nucleotide sequence ID" value="NZ_JAJIRN010000011.1"/>
</dbReference>
<dbReference type="InterPro" id="IPR013783">
    <property type="entry name" value="Ig-like_fold"/>
</dbReference>
<dbReference type="Gene3D" id="2.60.40.1180">
    <property type="entry name" value="Golgi alpha-mannosidase II"/>
    <property type="match status" value="1"/>
</dbReference>
<dbReference type="NCBIfam" id="NF008051">
    <property type="entry name" value="PRK10785.1"/>
    <property type="match status" value="1"/>
</dbReference>